<reference evidence="4" key="2">
    <citation type="submission" date="2021-04" db="EMBL/GenBank/DDBJ databases">
        <authorList>
            <person name="Gilroy R."/>
        </authorList>
    </citation>
    <scope>NUCLEOTIDE SEQUENCE</scope>
    <source>
        <strain evidence="4">ChiBcolR8-3208</strain>
    </source>
</reference>
<dbReference type="InterPro" id="IPR008454">
    <property type="entry name" value="Collagen-bd_Cna-like_B-typ_dom"/>
</dbReference>
<keyword evidence="1" id="KW-0472">Membrane</keyword>
<dbReference type="CDD" id="cd00222">
    <property type="entry name" value="CollagenBindB"/>
    <property type="match status" value="1"/>
</dbReference>
<organism evidence="4 5">
    <name type="scientific">Candidatus Acutalibacter ornithocaccae</name>
    <dbReference type="NCBI Taxonomy" id="2838416"/>
    <lineage>
        <taxon>Bacteria</taxon>
        <taxon>Bacillati</taxon>
        <taxon>Bacillota</taxon>
        <taxon>Clostridia</taxon>
        <taxon>Eubacteriales</taxon>
        <taxon>Acutalibacteraceae</taxon>
        <taxon>Acutalibacter</taxon>
    </lineage>
</organism>
<protein>
    <submittedName>
        <fullName evidence="4">Cna B-type domain-containing protein</fullName>
    </submittedName>
</protein>
<gene>
    <name evidence="4" type="ORF">H9942_07620</name>
</gene>
<name>A0A9D2LZM7_9FIRM</name>
<evidence type="ECO:0000256" key="1">
    <source>
        <dbReference type="SAM" id="Phobius"/>
    </source>
</evidence>
<evidence type="ECO:0000256" key="2">
    <source>
        <dbReference type="SAM" id="SignalP"/>
    </source>
</evidence>
<evidence type="ECO:0000313" key="5">
    <source>
        <dbReference type="Proteomes" id="UP000824214"/>
    </source>
</evidence>
<feature type="transmembrane region" description="Helical" evidence="1">
    <location>
        <begin position="280"/>
        <end position="302"/>
    </location>
</feature>
<evidence type="ECO:0000313" key="4">
    <source>
        <dbReference type="EMBL" id="HJB37919.1"/>
    </source>
</evidence>
<feature type="domain" description="CNA-B" evidence="3">
    <location>
        <begin position="186"/>
        <end position="266"/>
    </location>
</feature>
<dbReference type="SUPFAM" id="SSF117074">
    <property type="entry name" value="Hypothetical protein PA1324"/>
    <property type="match status" value="1"/>
</dbReference>
<dbReference type="InterPro" id="IPR013783">
    <property type="entry name" value="Ig-like_fold"/>
</dbReference>
<sequence length="312" mass="33713">MKWKGILGRAGAFAALVLLACALAVTAVAQTINQDGENTLTVSFGESGEGFPEVEFSLYRVASLTEEGEYALTGDFAQYPVSLEDLDSSGLRSLAQTLDAYVARDTLTPLLSQKTGEDGMVSFDGLSPGLYLVLGESYTQDNTVYTPSPMLFNLPGQGEDGGWEYEVTASCKFDREETTDATVSRKVQKVWKDSGNQSKRPELVFVQLLENGAVVDTVALSEENNWEHTWEGLDASSRWQVAETGVPDGYTVTVTQEGTLFVVTNTYPGKTPPKLPQTGLLWWPVPLLACAGLVLVIAGAGARRRGRGSHEK</sequence>
<dbReference type="SUPFAM" id="SSF49478">
    <property type="entry name" value="Cna protein B-type domain"/>
    <property type="match status" value="1"/>
</dbReference>
<accession>A0A9D2LZM7</accession>
<dbReference type="Gene3D" id="2.60.40.1140">
    <property type="entry name" value="Collagen-binding surface protein Cna, B-type domain"/>
    <property type="match status" value="1"/>
</dbReference>
<feature type="chain" id="PRO_5038691382" evidence="2">
    <location>
        <begin position="30"/>
        <end position="312"/>
    </location>
</feature>
<feature type="signal peptide" evidence="2">
    <location>
        <begin position="1"/>
        <end position="29"/>
    </location>
</feature>
<comment type="caution">
    <text evidence="4">The sequence shown here is derived from an EMBL/GenBank/DDBJ whole genome shotgun (WGS) entry which is preliminary data.</text>
</comment>
<proteinExistence type="predicted"/>
<dbReference type="Gene3D" id="2.60.40.10">
    <property type="entry name" value="Immunoglobulins"/>
    <property type="match status" value="1"/>
</dbReference>
<dbReference type="Pfam" id="PF05738">
    <property type="entry name" value="Cna_B"/>
    <property type="match status" value="1"/>
</dbReference>
<keyword evidence="1" id="KW-0812">Transmembrane</keyword>
<keyword evidence="1" id="KW-1133">Transmembrane helix</keyword>
<reference evidence="4" key="1">
    <citation type="journal article" date="2021" name="PeerJ">
        <title>Extensive microbial diversity within the chicken gut microbiome revealed by metagenomics and culture.</title>
        <authorList>
            <person name="Gilroy R."/>
            <person name="Ravi A."/>
            <person name="Getino M."/>
            <person name="Pursley I."/>
            <person name="Horton D.L."/>
            <person name="Alikhan N.F."/>
            <person name="Baker D."/>
            <person name="Gharbi K."/>
            <person name="Hall N."/>
            <person name="Watson M."/>
            <person name="Adriaenssens E.M."/>
            <person name="Foster-Nyarko E."/>
            <person name="Jarju S."/>
            <person name="Secka A."/>
            <person name="Antonio M."/>
            <person name="Oren A."/>
            <person name="Chaudhuri R.R."/>
            <person name="La Ragione R."/>
            <person name="Hildebrand F."/>
            <person name="Pallen M.J."/>
        </authorList>
    </citation>
    <scope>NUCLEOTIDE SEQUENCE</scope>
    <source>
        <strain evidence="4">ChiBcolR8-3208</strain>
    </source>
</reference>
<dbReference type="EMBL" id="DWXZ01000162">
    <property type="protein sequence ID" value="HJB37919.1"/>
    <property type="molecule type" value="Genomic_DNA"/>
</dbReference>
<dbReference type="Proteomes" id="UP000824214">
    <property type="component" value="Unassembled WGS sequence"/>
</dbReference>
<dbReference type="PROSITE" id="PS51257">
    <property type="entry name" value="PROKAR_LIPOPROTEIN"/>
    <property type="match status" value="1"/>
</dbReference>
<keyword evidence="2" id="KW-0732">Signal</keyword>
<dbReference type="AlphaFoldDB" id="A0A9D2LZM7"/>
<evidence type="ECO:0000259" key="3">
    <source>
        <dbReference type="Pfam" id="PF05738"/>
    </source>
</evidence>